<evidence type="ECO:0000313" key="5">
    <source>
        <dbReference type="Proteomes" id="UP001596500"/>
    </source>
</evidence>
<comment type="caution">
    <text evidence="4">The sequence shown here is derived from an EMBL/GenBank/DDBJ whole genome shotgun (WGS) entry which is preliminary data.</text>
</comment>
<feature type="domain" description="Carrier" evidence="3">
    <location>
        <begin position="1"/>
        <end position="77"/>
    </location>
</feature>
<accession>A0ABW2RHR5</accession>
<dbReference type="SUPFAM" id="SSF47336">
    <property type="entry name" value="ACP-like"/>
    <property type="match status" value="1"/>
</dbReference>
<keyword evidence="1" id="KW-0596">Phosphopantetheine</keyword>
<evidence type="ECO:0000256" key="1">
    <source>
        <dbReference type="ARBA" id="ARBA00022450"/>
    </source>
</evidence>
<keyword evidence="5" id="KW-1185">Reference proteome</keyword>
<dbReference type="InterPro" id="IPR009081">
    <property type="entry name" value="PP-bd_ACP"/>
</dbReference>
<protein>
    <submittedName>
        <fullName evidence="4">Acyl carrier protein</fullName>
    </submittedName>
</protein>
<evidence type="ECO:0000313" key="4">
    <source>
        <dbReference type="EMBL" id="MFC7440515.1"/>
    </source>
</evidence>
<dbReference type="PROSITE" id="PS50075">
    <property type="entry name" value="CARRIER"/>
    <property type="match status" value="1"/>
</dbReference>
<evidence type="ECO:0000256" key="2">
    <source>
        <dbReference type="ARBA" id="ARBA00022553"/>
    </source>
</evidence>
<evidence type="ECO:0000259" key="3">
    <source>
        <dbReference type="PROSITE" id="PS50075"/>
    </source>
</evidence>
<dbReference type="InterPro" id="IPR036736">
    <property type="entry name" value="ACP-like_sf"/>
</dbReference>
<dbReference type="RefSeq" id="WP_379863796.1">
    <property type="nucleotide sequence ID" value="NZ_JBHTBW010000013.1"/>
</dbReference>
<reference evidence="5" key="1">
    <citation type="journal article" date="2019" name="Int. J. Syst. Evol. Microbiol.">
        <title>The Global Catalogue of Microorganisms (GCM) 10K type strain sequencing project: providing services to taxonomists for standard genome sequencing and annotation.</title>
        <authorList>
            <consortium name="The Broad Institute Genomics Platform"/>
            <consortium name="The Broad Institute Genome Sequencing Center for Infectious Disease"/>
            <person name="Wu L."/>
            <person name="Ma J."/>
        </authorList>
    </citation>
    <scope>NUCLEOTIDE SEQUENCE [LARGE SCALE GENOMIC DNA]</scope>
    <source>
        <strain evidence="5">CGMCC 1.12942</strain>
    </source>
</reference>
<keyword evidence="2" id="KW-0597">Phosphoprotein</keyword>
<organism evidence="4 5">
    <name type="scientific">Laceyella putida</name>
    <dbReference type="NCBI Taxonomy" id="110101"/>
    <lineage>
        <taxon>Bacteria</taxon>
        <taxon>Bacillati</taxon>
        <taxon>Bacillota</taxon>
        <taxon>Bacilli</taxon>
        <taxon>Bacillales</taxon>
        <taxon>Thermoactinomycetaceae</taxon>
        <taxon>Laceyella</taxon>
    </lineage>
</organism>
<proteinExistence type="predicted"/>
<dbReference type="Gene3D" id="1.10.1200.10">
    <property type="entry name" value="ACP-like"/>
    <property type="match status" value="1"/>
</dbReference>
<dbReference type="Proteomes" id="UP001596500">
    <property type="component" value="Unassembled WGS sequence"/>
</dbReference>
<dbReference type="Pfam" id="PF00550">
    <property type="entry name" value="PP-binding"/>
    <property type="match status" value="1"/>
</dbReference>
<name>A0ABW2RHR5_9BACL</name>
<dbReference type="InterPro" id="IPR006162">
    <property type="entry name" value="Ppantetheine_attach_site"/>
</dbReference>
<gene>
    <name evidence="4" type="ORF">ACFQNG_05045</name>
</gene>
<dbReference type="PROSITE" id="PS00012">
    <property type="entry name" value="PHOSPHOPANTETHEINE"/>
    <property type="match status" value="1"/>
</dbReference>
<dbReference type="EMBL" id="JBHTBW010000013">
    <property type="protein sequence ID" value="MFC7440515.1"/>
    <property type="molecule type" value="Genomic_DNA"/>
</dbReference>
<sequence length="85" mass="9834">MMTVEMKEKLKELVANTIEVDEFEEHDRFVEDFGVDSMMVLELVARIEKEFGVSIPDEYFAEFQTFADVALITEKCMKETESASL</sequence>